<evidence type="ECO:0000313" key="2">
    <source>
        <dbReference type="Proteomes" id="UP000077315"/>
    </source>
</evidence>
<dbReference type="EMBL" id="KV440995">
    <property type="protein sequence ID" value="OAD68432.1"/>
    <property type="molecule type" value="Genomic_DNA"/>
</dbReference>
<sequence length="225" mass="26243">MIKFKRTTQTNGVGTSIIKMAQDTSQEPNPRRSITIDTEGIPYIHNLPPENHEIILRRHVLIDPGQRDLLYRMHKKSTVVIPYFYRYTFNQQRVQLKRGRLRRRTNNIANFTVHSLVRAANSSIIISFYASITLFEMLPTVPSNLQARPQSSPILPQPDDNCDPPWSSMRFTCVIQIGRIRRQAGEYIQEGGRLRQRLTKSSKRITDNTSWLPPRMHPRYLLLSY</sequence>
<organism evidence="1 2">
    <name type="scientific">Phycomyces blakesleeanus (strain ATCC 8743b / DSM 1359 / FGSC 10004 / NBRC 33097 / NRRL 1555)</name>
    <dbReference type="NCBI Taxonomy" id="763407"/>
    <lineage>
        <taxon>Eukaryota</taxon>
        <taxon>Fungi</taxon>
        <taxon>Fungi incertae sedis</taxon>
        <taxon>Mucoromycota</taxon>
        <taxon>Mucoromycotina</taxon>
        <taxon>Mucoromycetes</taxon>
        <taxon>Mucorales</taxon>
        <taxon>Phycomycetaceae</taxon>
        <taxon>Phycomyces</taxon>
    </lineage>
</organism>
<dbReference type="GeneID" id="28997932"/>
<accession>A0A162TGN0</accession>
<protein>
    <submittedName>
        <fullName evidence="1">Uncharacterized protein</fullName>
    </submittedName>
</protein>
<dbReference type="Proteomes" id="UP000077315">
    <property type="component" value="Unassembled WGS sequence"/>
</dbReference>
<dbReference type="InParanoid" id="A0A162TGN0"/>
<dbReference type="VEuPathDB" id="FungiDB:PHYBLDRAFT_173428"/>
<reference evidence="2" key="1">
    <citation type="submission" date="2015-06" db="EMBL/GenBank/DDBJ databases">
        <title>Expansion of signal transduction pathways in fungi by whole-genome duplication.</title>
        <authorList>
            <consortium name="DOE Joint Genome Institute"/>
            <person name="Corrochano L.M."/>
            <person name="Kuo A."/>
            <person name="Marcet-Houben M."/>
            <person name="Polaino S."/>
            <person name="Salamov A."/>
            <person name="Villalobos J.M."/>
            <person name="Alvarez M.I."/>
            <person name="Avalos J."/>
            <person name="Benito E.P."/>
            <person name="Benoit I."/>
            <person name="Burger G."/>
            <person name="Camino L.P."/>
            <person name="Canovas D."/>
            <person name="Cerda-Olmedo E."/>
            <person name="Cheng J.-F."/>
            <person name="Dominguez A."/>
            <person name="Elias M."/>
            <person name="Eslava A.P."/>
            <person name="Glaser F."/>
            <person name="Grimwood J."/>
            <person name="Gutierrez G."/>
            <person name="Heitman J."/>
            <person name="Henrissat B."/>
            <person name="Iturriaga E.A."/>
            <person name="Lang B.F."/>
            <person name="Lavin J.L."/>
            <person name="Lee S."/>
            <person name="Li W."/>
            <person name="Lindquist E."/>
            <person name="Lopez-Garcia S."/>
            <person name="Luque E.M."/>
            <person name="Marcos A.T."/>
            <person name="Martin J."/>
            <person name="McCluskey K."/>
            <person name="Medina H.R."/>
            <person name="Miralles-Duran A."/>
            <person name="Miyazaki A."/>
            <person name="Munoz-Torres E."/>
            <person name="Oguiza J.A."/>
            <person name="Ohm R."/>
            <person name="Olmedo M."/>
            <person name="Orejas M."/>
            <person name="Ortiz-Castellanos L."/>
            <person name="Pisabarro A.G."/>
            <person name="Rodriguez-Romero J."/>
            <person name="Ruiz-Herrera J."/>
            <person name="Ruiz-Vazquez R."/>
            <person name="Sanz C."/>
            <person name="Schackwitz W."/>
            <person name="Schmutz J."/>
            <person name="Shahriari M."/>
            <person name="Shelest E."/>
            <person name="Silva-Franco F."/>
            <person name="Soanes D."/>
            <person name="Syed K."/>
            <person name="Tagua V.G."/>
            <person name="Talbot N.J."/>
            <person name="Thon M."/>
            <person name="De vries R.P."/>
            <person name="Wiebenga A."/>
            <person name="Yadav J.S."/>
            <person name="Braun E.L."/>
            <person name="Baker S."/>
            <person name="Garre V."/>
            <person name="Horwitz B."/>
            <person name="Torres-Martinez S."/>
            <person name="Idnurm A."/>
            <person name="Herrera-Estrella A."/>
            <person name="Gabaldon T."/>
            <person name="Grigoriev I.V."/>
        </authorList>
    </citation>
    <scope>NUCLEOTIDE SEQUENCE [LARGE SCALE GENOMIC DNA]</scope>
    <source>
        <strain evidence="2">NRRL 1555(-)</strain>
    </source>
</reference>
<keyword evidence="2" id="KW-1185">Reference proteome</keyword>
<dbReference type="OrthoDB" id="2287941at2759"/>
<proteinExistence type="predicted"/>
<dbReference type="AlphaFoldDB" id="A0A162TGN0"/>
<evidence type="ECO:0000313" key="1">
    <source>
        <dbReference type="EMBL" id="OAD68432.1"/>
    </source>
</evidence>
<name>A0A162TGN0_PHYB8</name>
<dbReference type="RefSeq" id="XP_018286472.1">
    <property type="nucleotide sequence ID" value="XM_018437026.1"/>
</dbReference>
<gene>
    <name evidence="1" type="ORF">PHYBLDRAFT_173428</name>
</gene>